<evidence type="ECO:0000256" key="6">
    <source>
        <dbReference type="ARBA" id="ARBA00022676"/>
    </source>
</evidence>
<keyword evidence="6 9" id="KW-0328">Glycosyltransferase</keyword>
<gene>
    <name evidence="12" type="primary">pnp</name>
    <name evidence="12" type="ORF">TZ92_01461</name>
</gene>
<name>A0A0F2DIQ6_STROR</name>
<evidence type="ECO:0000256" key="9">
    <source>
        <dbReference type="PIRNR" id="PIRNR000477"/>
    </source>
</evidence>
<evidence type="ECO:0000256" key="2">
    <source>
        <dbReference type="ARBA" id="ARBA00005058"/>
    </source>
</evidence>
<dbReference type="CDD" id="cd09009">
    <property type="entry name" value="PNP-EcPNPII_like"/>
    <property type="match status" value="1"/>
</dbReference>
<organism evidence="12 13">
    <name type="scientific">Streptococcus oralis subsp. oralis</name>
    <dbReference type="NCBI Taxonomy" id="1891914"/>
    <lineage>
        <taxon>Bacteria</taxon>
        <taxon>Bacillati</taxon>
        <taxon>Bacillota</taxon>
        <taxon>Bacilli</taxon>
        <taxon>Lactobacillales</taxon>
        <taxon>Streptococcaceae</taxon>
        <taxon>Streptococcus</taxon>
    </lineage>
</organism>
<dbReference type="EC" id="2.4.2.1" evidence="9"/>
<feature type="binding site" evidence="10">
    <location>
        <position position="61"/>
    </location>
    <ligand>
        <name>phosphate</name>
        <dbReference type="ChEBI" id="CHEBI:43474"/>
    </ligand>
</feature>
<dbReference type="GO" id="GO:0009116">
    <property type="term" value="P:nucleoside metabolic process"/>
    <property type="evidence" value="ECO:0007669"/>
    <property type="project" value="InterPro"/>
</dbReference>
<dbReference type="AlphaFoldDB" id="A0A0F2DIQ6"/>
<dbReference type="InterPro" id="IPR035994">
    <property type="entry name" value="Nucleoside_phosphorylase_sf"/>
</dbReference>
<dbReference type="PANTHER" id="PTHR11904">
    <property type="entry name" value="METHYLTHIOADENOSINE/PURINE NUCLEOSIDE PHOSPHORYLASE"/>
    <property type="match status" value="1"/>
</dbReference>
<dbReference type="UniPathway" id="UPA00606"/>
<feature type="binding site" evidence="10">
    <location>
        <position position="233"/>
    </location>
    <ligand>
        <name>a purine D-ribonucleoside</name>
        <dbReference type="ChEBI" id="CHEBI:142355"/>
    </ligand>
</feature>
<evidence type="ECO:0000256" key="3">
    <source>
        <dbReference type="ARBA" id="ARBA00006751"/>
    </source>
</evidence>
<feature type="binding site" evidence="10">
    <location>
        <position position="191"/>
    </location>
    <ligand>
        <name>a purine D-ribonucleoside</name>
        <dbReference type="ChEBI" id="CHEBI:142355"/>
    </ligand>
</feature>
<dbReference type="SUPFAM" id="SSF53167">
    <property type="entry name" value="Purine and uridine phosphorylases"/>
    <property type="match status" value="1"/>
</dbReference>
<protein>
    <recommendedName>
        <fullName evidence="9">Purine nucleoside phosphorylase</fullName>
        <ecNumber evidence="9">2.4.2.1</ecNumber>
    </recommendedName>
    <alternativeName>
        <fullName evidence="9">Inosine-guanosine phosphorylase</fullName>
    </alternativeName>
</protein>
<sequence>MTFLDKIKETAAFLKDKGIQAPEFGLILGSGLGELAEEIENPVVVDYADIPNWGRSTVVGHAGKLVYGDLSGRKVLALQGRFHFYEGNPLEVVTFPVRVMKVLGCEGVIVTNAAGGIGFGPGTLMAISDHINMTGQNPLMGENLDDFGPRFPDMSKAYTPEYRATAHEVAKKLGIKLDEGVYIGVTGPTYETPAEIRAYKTLGADAVGMSTVPEVIVAAHSGLKVLGISCITNHAAGFQEELNHEEVVEVTERVKGDFKGLLKAILAEL</sequence>
<dbReference type="Gene3D" id="3.40.50.1580">
    <property type="entry name" value="Nucleoside phosphorylase domain"/>
    <property type="match status" value="1"/>
</dbReference>
<dbReference type="InterPro" id="IPR011268">
    <property type="entry name" value="Purine_phosphorylase"/>
</dbReference>
<feature type="binding site" evidence="10">
    <location>
        <position position="210"/>
    </location>
    <ligand>
        <name>phosphate</name>
        <dbReference type="ChEBI" id="CHEBI:43474"/>
    </ligand>
</feature>
<proteinExistence type="inferred from homology"/>
<dbReference type="PATRIC" id="fig|28037.214.peg.1465"/>
<dbReference type="EMBL" id="JYGR01000005">
    <property type="protein sequence ID" value="KJQ70932.1"/>
    <property type="molecule type" value="Genomic_DNA"/>
</dbReference>
<dbReference type="NCBIfam" id="TIGR01700">
    <property type="entry name" value="PNPH"/>
    <property type="match status" value="1"/>
</dbReference>
<comment type="function">
    <text evidence="1">The purine nucleoside phosphorylases catalyze the phosphorolytic breakdown of the N-glycosidic bond in the beta-(deoxy)ribonucleoside molecules, with the formation of the corresponding free purine bases and pentose-1-phosphate. Cleaves guanosine, inosine, 2'-deoxyguanosine and 2'-deoxyinosine.</text>
</comment>
<comment type="catalytic activity">
    <reaction evidence="8">
        <text>a purine 2'-deoxy-D-ribonucleoside + phosphate = a purine nucleobase + 2-deoxy-alpha-D-ribose 1-phosphate</text>
        <dbReference type="Rhea" id="RHEA:36431"/>
        <dbReference type="ChEBI" id="CHEBI:26386"/>
        <dbReference type="ChEBI" id="CHEBI:43474"/>
        <dbReference type="ChEBI" id="CHEBI:57259"/>
        <dbReference type="ChEBI" id="CHEBI:142361"/>
        <dbReference type="EC" id="2.4.2.1"/>
    </reaction>
</comment>
<dbReference type="PROSITE" id="PS01240">
    <property type="entry name" value="PNP_MTAP_2"/>
    <property type="match status" value="1"/>
</dbReference>
<dbReference type="FunFam" id="3.40.50.1580:FF:000010">
    <property type="entry name" value="Purine nucleoside phosphorylase"/>
    <property type="match status" value="1"/>
</dbReference>
<dbReference type="PANTHER" id="PTHR11904:SF9">
    <property type="entry name" value="PURINE NUCLEOSIDE PHOSPHORYLASE-RELATED"/>
    <property type="match status" value="1"/>
</dbReference>
<dbReference type="PIRSF" id="PIRSF000477">
    <property type="entry name" value="PurNPase"/>
    <property type="match status" value="1"/>
</dbReference>
<keyword evidence="5" id="KW-0597">Phosphoprotein</keyword>
<keyword evidence="7 9" id="KW-0808">Transferase</keyword>
<evidence type="ECO:0000256" key="10">
    <source>
        <dbReference type="PIRSR" id="PIRSR000477-2"/>
    </source>
</evidence>
<evidence type="ECO:0000256" key="7">
    <source>
        <dbReference type="ARBA" id="ARBA00022679"/>
    </source>
</evidence>
<dbReference type="NCBIfam" id="NF006054">
    <property type="entry name" value="PRK08202.1"/>
    <property type="match status" value="1"/>
</dbReference>
<evidence type="ECO:0000256" key="4">
    <source>
        <dbReference type="ARBA" id="ARBA00011233"/>
    </source>
</evidence>
<feature type="domain" description="Nucleoside phosphorylase" evidence="11">
    <location>
        <begin position="24"/>
        <end position="267"/>
    </location>
</feature>
<evidence type="ECO:0000313" key="13">
    <source>
        <dbReference type="Proteomes" id="UP000033716"/>
    </source>
</evidence>
<feature type="binding site" evidence="10">
    <location>
        <position position="113"/>
    </location>
    <ligand>
        <name>phosphate</name>
        <dbReference type="ChEBI" id="CHEBI:43474"/>
    </ligand>
</feature>
<evidence type="ECO:0000313" key="12">
    <source>
        <dbReference type="EMBL" id="KJQ70932.1"/>
    </source>
</evidence>
<comment type="subunit">
    <text evidence="4">Homotrimer.</text>
</comment>
<comment type="pathway">
    <text evidence="2 9">Purine metabolism; purine nucleoside salvage.</text>
</comment>
<dbReference type="RefSeq" id="WP_033629894.1">
    <property type="nucleotide sequence ID" value="NZ_JYGO01000002.1"/>
</dbReference>
<feature type="binding site" evidence="10">
    <location>
        <position position="30"/>
    </location>
    <ligand>
        <name>phosphate</name>
        <dbReference type="ChEBI" id="CHEBI:43474"/>
    </ligand>
</feature>
<dbReference type="InterPro" id="IPR018099">
    <property type="entry name" value="Purine_phosphorylase-2_CS"/>
</dbReference>
<comment type="similarity">
    <text evidence="3 9">Belongs to the PNP/MTAP phosphorylase family.</text>
</comment>
<dbReference type="GO" id="GO:0004731">
    <property type="term" value="F:purine-nucleoside phosphorylase activity"/>
    <property type="evidence" value="ECO:0007669"/>
    <property type="project" value="UniProtKB-EC"/>
</dbReference>
<dbReference type="NCBIfam" id="TIGR01697">
    <property type="entry name" value="PNPH-PUNA-XAPA"/>
    <property type="match status" value="1"/>
</dbReference>
<dbReference type="InterPro" id="IPR011270">
    <property type="entry name" value="Pur_Nuc_Pase_Ino/Guo-sp"/>
</dbReference>
<dbReference type="InterPro" id="IPR000845">
    <property type="entry name" value="Nucleoside_phosphorylase_d"/>
</dbReference>
<feature type="binding site" evidence="10">
    <location>
        <begin position="81"/>
        <end position="83"/>
    </location>
    <ligand>
        <name>phosphate</name>
        <dbReference type="ChEBI" id="CHEBI:43474"/>
    </ligand>
</feature>
<evidence type="ECO:0000259" key="11">
    <source>
        <dbReference type="Pfam" id="PF01048"/>
    </source>
</evidence>
<evidence type="ECO:0000256" key="1">
    <source>
        <dbReference type="ARBA" id="ARBA00002678"/>
    </source>
</evidence>
<reference evidence="12 13" key="1">
    <citation type="submission" date="2015-02" db="EMBL/GenBank/DDBJ databases">
        <title>Evolution of amylase-binding proteins of oral streptococcal species.</title>
        <authorList>
            <person name="Haase E.M."/>
        </authorList>
    </citation>
    <scope>NUCLEOTIDE SEQUENCE [LARGE SCALE GENOMIC DNA]</scope>
    <source>
        <strain evidence="12 13">SK141</strain>
    </source>
</reference>
<dbReference type="GO" id="GO:0005737">
    <property type="term" value="C:cytoplasm"/>
    <property type="evidence" value="ECO:0007669"/>
    <property type="project" value="TreeGrafter"/>
</dbReference>
<dbReference type="Pfam" id="PF01048">
    <property type="entry name" value="PNP_UDP_1"/>
    <property type="match status" value="1"/>
</dbReference>
<comment type="caution">
    <text evidence="12">The sequence shown here is derived from an EMBL/GenBank/DDBJ whole genome shotgun (WGS) entry which is preliminary data.</text>
</comment>
<evidence type="ECO:0000256" key="8">
    <source>
        <dbReference type="ARBA" id="ARBA00048556"/>
    </source>
</evidence>
<evidence type="ECO:0000256" key="5">
    <source>
        <dbReference type="ARBA" id="ARBA00022553"/>
    </source>
</evidence>
<dbReference type="Proteomes" id="UP000033716">
    <property type="component" value="Unassembled WGS sequence"/>
</dbReference>
<accession>A0A0F2DIQ6</accession>